<protein>
    <submittedName>
        <fullName evidence="1">Uncharacterized protein</fullName>
    </submittedName>
</protein>
<accession>A0A2P2Q6A9</accession>
<sequence>MVQSGQPTEENTLLTTSMHLLWFHLQRWK</sequence>
<organism evidence="1">
    <name type="scientific">Rhizophora mucronata</name>
    <name type="common">Asiatic mangrove</name>
    <dbReference type="NCBI Taxonomy" id="61149"/>
    <lineage>
        <taxon>Eukaryota</taxon>
        <taxon>Viridiplantae</taxon>
        <taxon>Streptophyta</taxon>
        <taxon>Embryophyta</taxon>
        <taxon>Tracheophyta</taxon>
        <taxon>Spermatophyta</taxon>
        <taxon>Magnoliopsida</taxon>
        <taxon>eudicotyledons</taxon>
        <taxon>Gunneridae</taxon>
        <taxon>Pentapetalae</taxon>
        <taxon>rosids</taxon>
        <taxon>fabids</taxon>
        <taxon>Malpighiales</taxon>
        <taxon>Rhizophoraceae</taxon>
        <taxon>Rhizophora</taxon>
    </lineage>
</organism>
<proteinExistence type="predicted"/>
<name>A0A2P2Q6A9_RHIMU</name>
<dbReference type="AlphaFoldDB" id="A0A2P2Q6A9"/>
<reference evidence="1" key="1">
    <citation type="submission" date="2018-02" db="EMBL/GenBank/DDBJ databases">
        <title>Rhizophora mucronata_Transcriptome.</title>
        <authorList>
            <person name="Meera S.P."/>
            <person name="Sreeshan A."/>
            <person name="Augustine A."/>
        </authorList>
    </citation>
    <scope>NUCLEOTIDE SEQUENCE</scope>
    <source>
        <tissue evidence="1">Leaf</tissue>
    </source>
</reference>
<evidence type="ECO:0000313" key="1">
    <source>
        <dbReference type="EMBL" id="MBX62518.1"/>
    </source>
</evidence>
<dbReference type="EMBL" id="GGEC01082034">
    <property type="protein sequence ID" value="MBX62518.1"/>
    <property type="molecule type" value="Transcribed_RNA"/>
</dbReference>